<dbReference type="AlphaFoldDB" id="A0A917E9J0"/>
<organism evidence="2 3">
    <name type="scientific">Psychroflexus salis</name>
    <dbReference type="NCBI Taxonomy" id="1526574"/>
    <lineage>
        <taxon>Bacteria</taxon>
        <taxon>Pseudomonadati</taxon>
        <taxon>Bacteroidota</taxon>
        <taxon>Flavobacteriia</taxon>
        <taxon>Flavobacteriales</taxon>
        <taxon>Flavobacteriaceae</taxon>
        <taxon>Psychroflexus</taxon>
    </lineage>
</organism>
<dbReference type="Proteomes" id="UP000599688">
    <property type="component" value="Unassembled WGS sequence"/>
</dbReference>
<accession>A0A917E9J0</accession>
<gene>
    <name evidence="2" type="ORF">GCM10010831_17770</name>
</gene>
<sequence length="1240" mass="143232">MIKSQINKLDPKQLLIDDRTVADFILFFKNLSKKINFFDDKNRIDGTWHDILKYDETFLLVEIYKYNISNLGKQRLDFINSFDNCTKESEKWSIYKDFFDSTLVLFKQVNTWYEKARKNNISLESKPIESNLEIYIKEDLSPLLNELKIQFQYYYNEKGDSIHNAKQYFAPFGNIWNSNEKYILSELSKPDKITANHAMKRLTLLFNSSYELIYGIVESSAQLFKKSIHKNQDHKAHIGLLFTFIKLFESVQNDLNGLSEKHLDLFYEKLLRQHPLDVTPSHLFATVDIDNNIDNLTLKKGTQLKAGQFNDGTDVLFELEDNNSLNNININHLSTTYLSRNKTFEYNSRFNLVSGIYTKTHASNNNEVNDFNNSNSHFSSLGEEQKLKTTESMNMSFATIGFILESSVLQLGKSNRKISIDFYFNASSISYLTDLLIDIASRRNVEEELVFNEIFQEAFEINYSSKSGWVPILDYTIIQPDDWTTGKIRIEFSLSKKFASMMPLTKNTHKLGLDSKFPVIQFLINQHNFYNAYSFLNGMKINRIELNVDVSNLKQITALTNSELVDTNSAFEMFGALPIKGSYLLIGTEELFNKPITNISLGWEFANLPELTNNFKEYYKNYELDIKNTSFKTRLSALSEYTYKTSNTDDLTFNIFTENEQHKVQSSRFIENINAKYLKIKPNNQLSKEDVKNYNNDLETGYLKLELVEPLVGFGAGIYSKVYAKAITKNALEKPKKGELPELNLPNEAYSPKIQNLSISYSSSTTLIFNQKDFNKNNPADENSFYQLSPYGIKKTFDAQHVINDSIVFNLKYEGELVIGFDQFKQPKTLNLLFEIIKSESSNYEFSRKIEWFYYSAEGWKELVVGDILYDQTMNLMKTGIFSIKLPKDILQNSSLFDGKKCFIKACSKNKSDQFSLIKSIKTNGVYATEIISPKSENRIGILPPKSVQDFKDNIKGIVSVEQHLPSSLGRLKEDKIDFYIRVSQLIRHKNKPITLWDFEHYTLNNFKWLSHVKCFSSSDEFNIKLLCIKKIDAYQNIDEIKLSAAEKEEIETLLNKISSPFTNIKVINPMFEDLWVKCSLSFIDISNGNGIEKLNKDLFNFICPWLRNSDSSYSIGKKIKLLDIFNFLKSLPYISFVTGISVIHLKRNDGGEIFVHDSASLDNKSEYITPGSQWSIVVPKGNHKIEITNDFDFKLPEPIGFEELGINSNFIINSEEQELRNKPTSSQNQNEPFSFRLKL</sequence>
<dbReference type="EMBL" id="BMGL01000009">
    <property type="protein sequence ID" value="GGE16935.1"/>
    <property type="molecule type" value="Genomic_DNA"/>
</dbReference>
<name>A0A917E9J0_9FLAO</name>
<evidence type="ECO:0008006" key="4">
    <source>
        <dbReference type="Google" id="ProtNLM"/>
    </source>
</evidence>
<evidence type="ECO:0000313" key="3">
    <source>
        <dbReference type="Proteomes" id="UP000599688"/>
    </source>
</evidence>
<evidence type="ECO:0000313" key="2">
    <source>
        <dbReference type="EMBL" id="GGE16935.1"/>
    </source>
</evidence>
<protein>
    <recommendedName>
        <fullName evidence="4">Baseplate J-like protein</fullName>
    </recommendedName>
</protein>
<dbReference type="RefSeq" id="WP_188406482.1">
    <property type="nucleotide sequence ID" value="NZ_BMGL01000009.1"/>
</dbReference>
<comment type="caution">
    <text evidence="2">The sequence shown here is derived from an EMBL/GenBank/DDBJ whole genome shotgun (WGS) entry which is preliminary data.</text>
</comment>
<feature type="compositionally biased region" description="Polar residues" evidence="1">
    <location>
        <begin position="1223"/>
        <end position="1233"/>
    </location>
</feature>
<evidence type="ECO:0000256" key="1">
    <source>
        <dbReference type="SAM" id="MobiDB-lite"/>
    </source>
</evidence>
<keyword evidence="3" id="KW-1185">Reference proteome</keyword>
<feature type="region of interest" description="Disordered" evidence="1">
    <location>
        <begin position="1219"/>
        <end position="1240"/>
    </location>
</feature>
<reference evidence="2 3" key="1">
    <citation type="journal article" date="2014" name="Int. J. Syst. Evol. Microbiol.">
        <title>Complete genome sequence of Corynebacterium casei LMG S-19264T (=DSM 44701T), isolated from a smear-ripened cheese.</title>
        <authorList>
            <consortium name="US DOE Joint Genome Institute (JGI-PGF)"/>
            <person name="Walter F."/>
            <person name="Albersmeier A."/>
            <person name="Kalinowski J."/>
            <person name="Ruckert C."/>
        </authorList>
    </citation>
    <scope>NUCLEOTIDE SEQUENCE [LARGE SCALE GENOMIC DNA]</scope>
    <source>
        <strain evidence="2 3">CGMCC 1.12925</strain>
    </source>
</reference>
<proteinExistence type="predicted"/>